<evidence type="ECO:0000313" key="2">
    <source>
        <dbReference type="Proteomes" id="UP000027135"/>
    </source>
</evidence>
<dbReference type="AlphaFoldDB" id="A0A067QT72"/>
<name>A0A067QT72_ZOONE</name>
<dbReference type="Proteomes" id="UP000027135">
    <property type="component" value="Unassembled WGS sequence"/>
</dbReference>
<keyword evidence="2" id="KW-1185">Reference proteome</keyword>
<protein>
    <submittedName>
        <fullName evidence="1">Uncharacterized protein</fullName>
    </submittedName>
</protein>
<evidence type="ECO:0000313" key="1">
    <source>
        <dbReference type="EMBL" id="KDR12898.1"/>
    </source>
</evidence>
<organism evidence="1 2">
    <name type="scientific">Zootermopsis nevadensis</name>
    <name type="common">Dampwood termite</name>
    <dbReference type="NCBI Taxonomy" id="136037"/>
    <lineage>
        <taxon>Eukaryota</taxon>
        <taxon>Metazoa</taxon>
        <taxon>Ecdysozoa</taxon>
        <taxon>Arthropoda</taxon>
        <taxon>Hexapoda</taxon>
        <taxon>Insecta</taxon>
        <taxon>Pterygota</taxon>
        <taxon>Neoptera</taxon>
        <taxon>Polyneoptera</taxon>
        <taxon>Dictyoptera</taxon>
        <taxon>Blattodea</taxon>
        <taxon>Blattoidea</taxon>
        <taxon>Termitoidae</taxon>
        <taxon>Termopsidae</taxon>
        <taxon>Zootermopsis</taxon>
    </lineage>
</organism>
<reference evidence="1 2" key="1">
    <citation type="journal article" date="2014" name="Nat. Commun.">
        <title>Molecular traces of alternative social organization in a termite genome.</title>
        <authorList>
            <person name="Terrapon N."/>
            <person name="Li C."/>
            <person name="Robertson H.M."/>
            <person name="Ji L."/>
            <person name="Meng X."/>
            <person name="Booth W."/>
            <person name="Chen Z."/>
            <person name="Childers C.P."/>
            <person name="Glastad K.M."/>
            <person name="Gokhale K."/>
            <person name="Gowin J."/>
            <person name="Gronenberg W."/>
            <person name="Hermansen R.A."/>
            <person name="Hu H."/>
            <person name="Hunt B.G."/>
            <person name="Huylmans A.K."/>
            <person name="Khalil S.M."/>
            <person name="Mitchell R.D."/>
            <person name="Munoz-Torres M.C."/>
            <person name="Mustard J.A."/>
            <person name="Pan H."/>
            <person name="Reese J.T."/>
            <person name="Scharf M.E."/>
            <person name="Sun F."/>
            <person name="Vogel H."/>
            <person name="Xiao J."/>
            <person name="Yang W."/>
            <person name="Yang Z."/>
            <person name="Yang Z."/>
            <person name="Zhou J."/>
            <person name="Zhu J."/>
            <person name="Brent C.S."/>
            <person name="Elsik C.G."/>
            <person name="Goodisman M.A."/>
            <person name="Liberles D.A."/>
            <person name="Roe R.M."/>
            <person name="Vargo E.L."/>
            <person name="Vilcinskas A."/>
            <person name="Wang J."/>
            <person name="Bornberg-Bauer E."/>
            <person name="Korb J."/>
            <person name="Zhang G."/>
            <person name="Liebig J."/>
        </authorList>
    </citation>
    <scope>NUCLEOTIDE SEQUENCE [LARGE SCALE GENOMIC DNA]</scope>
    <source>
        <tissue evidence="1">Whole organism</tissue>
    </source>
</reference>
<proteinExistence type="predicted"/>
<gene>
    <name evidence="1" type="ORF">L798_13124</name>
</gene>
<accession>A0A067QT72</accession>
<sequence length="56" mass="6195">MQTTGSMFRPANCRASITVRHSWKSCAFNADCCVVGVIGFNLNRCSTNELETSLEH</sequence>
<dbReference type="InParanoid" id="A0A067QT72"/>
<dbReference type="EMBL" id="KK852982">
    <property type="protein sequence ID" value="KDR12898.1"/>
    <property type="molecule type" value="Genomic_DNA"/>
</dbReference>